<dbReference type="AlphaFoldDB" id="A0A166PJ08"/>
<proteinExistence type="predicted"/>
<protein>
    <submittedName>
        <fullName evidence="2">Uncharacterized protein</fullName>
    </submittedName>
</protein>
<name>A0A166PJ08_9AGAM</name>
<evidence type="ECO:0000256" key="1">
    <source>
        <dbReference type="SAM" id="MobiDB-lite"/>
    </source>
</evidence>
<accession>A0A166PJ08</accession>
<feature type="compositionally biased region" description="Polar residues" evidence="1">
    <location>
        <begin position="87"/>
        <end position="98"/>
    </location>
</feature>
<dbReference type="Proteomes" id="UP000076532">
    <property type="component" value="Unassembled WGS sequence"/>
</dbReference>
<evidence type="ECO:0000313" key="2">
    <source>
        <dbReference type="EMBL" id="KZP26144.1"/>
    </source>
</evidence>
<dbReference type="EMBL" id="KV417516">
    <property type="protein sequence ID" value="KZP26144.1"/>
    <property type="molecule type" value="Genomic_DNA"/>
</dbReference>
<keyword evidence="3" id="KW-1185">Reference proteome</keyword>
<feature type="region of interest" description="Disordered" evidence="1">
    <location>
        <begin position="74"/>
        <end position="98"/>
    </location>
</feature>
<feature type="region of interest" description="Disordered" evidence="1">
    <location>
        <begin position="30"/>
        <end position="54"/>
    </location>
</feature>
<gene>
    <name evidence="2" type="ORF">FIBSPDRAFT_855100</name>
</gene>
<feature type="non-terminal residue" evidence="2">
    <location>
        <position position="98"/>
    </location>
</feature>
<sequence length="98" mass="10535">MHDVRHPNTLIRFRPAGHVSPWIHVAPASVEGERERGADAEGDGHPPLAIFAGRPSSAGDVFARRTRAFATCSSSFINSPPAPHPPSRTSYPFSTGYS</sequence>
<reference evidence="2 3" key="1">
    <citation type="journal article" date="2016" name="Mol. Biol. Evol.">
        <title>Comparative Genomics of Early-Diverging Mushroom-Forming Fungi Provides Insights into the Origins of Lignocellulose Decay Capabilities.</title>
        <authorList>
            <person name="Nagy L.G."/>
            <person name="Riley R."/>
            <person name="Tritt A."/>
            <person name="Adam C."/>
            <person name="Daum C."/>
            <person name="Floudas D."/>
            <person name="Sun H."/>
            <person name="Yadav J.S."/>
            <person name="Pangilinan J."/>
            <person name="Larsson K.H."/>
            <person name="Matsuura K."/>
            <person name="Barry K."/>
            <person name="Labutti K."/>
            <person name="Kuo R."/>
            <person name="Ohm R.A."/>
            <person name="Bhattacharya S.S."/>
            <person name="Shirouzu T."/>
            <person name="Yoshinaga Y."/>
            <person name="Martin F.M."/>
            <person name="Grigoriev I.V."/>
            <person name="Hibbett D.S."/>
        </authorList>
    </citation>
    <scope>NUCLEOTIDE SEQUENCE [LARGE SCALE GENOMIC DNA]</scope>
    <source>
        <strain evidence="2 3">CBS 109695</strain>
    </source>
</reference>
<feature type="compositionally biased region" description="Basic and acidic residues" evidence="1">
    <location>
        <begin position="31"/>
        <end position="44"/>
    </location>
</feature>
<evidence type="ECO:0000313" key="3">
    <source>
        <dbReference type="Proteomes" id="UP000076532"/>
    </source>
</evidence>
<organism evidence="2 3">
    <name type="scientific">Athelia psychrophila</name>
    <dbReference type="NCBI Taxonomy" id="1759441"/>
    <lineage>
        <taxon>Eukaryota</taxon>
        <taxon>Fungi</taxon>
        <taxon>Dikarya</taxon>
        <taxon>Basidiomycota</taxon>
        <taxon>Agaricomycotina</taxon>
        <taxon>Agaricomycetes</taxon>
        <taxon>Agaricomycetidae</taxon>
        <taxon>Atheliales</taxon>
        <taxon>Atheliaceae</taxon>
        <taxon>Athelia</taxon>
    </lineage>
</organism>